<dbReference type="InterPro" id="IPR036249">
    <property type="entry name" value="Thioredoxin-like_sf"/>
</dbReference>
<protein>
    <recommendedName>
        <fullName evidence="1">Thioredoxin domain-containing protein</fullName>
    </recommendedName>
</protein>
<dbReference type="SUPFAM" id="SSF52833">
    <property type="entry name" value="Thioredoxin-like"/>
    <property type="match status" value="1"/>
</dbReference>
<dbReference type="InterPro" id="IPR000866">
    <property type="entry name" value="AhpC/TSA"/>
</dbReference>
<dbReference type="GO" id="GO:0016209">
    <property type="term" value="F:antioxidant activity"/>
    <property type="evidence" value="ECO:0007669"/>
    <property type="project" value="InterPro"/>
</dbReference>
<evidence type="ECO:0000313" key="3">
    <source>
        <dbReference type="Proteomes" id="UP000229641"/>
    </source>
</evidence>
<name>A0A2H0M292_9BACT</name>
<evidence type="ECO:0000313" key="2">
    <source>
        <dbReference type="EMBL" id="PIQ89845.1"/>
    </source>
</evidence>
<dbReference type="Gene3D" id="3.40.30.10">
    <property type="entry name" value="Glutaredoxin"/>
    <property type="match status" value="1"/>
</dbReference>
<accession>A0A2H0M292</accession>
<dbReference type="PROSITE" id="PS51352">
    <property type="entry name" value="THIOREDOXIN_2"/>
    <property type="match status" value="1"/>
</dbReference>
<dbReference type="AlphaFoldDB" id="A0A2H0M292"/>
<dbReference type="GO" id="GO:0016491">
    <property type="term" value="F:oxidoreductase activity"/>
    <property type="evidence" value="ECO:0007669"/>
    <property type="project" value="InterPro"/>
</dbReference>
<reference evidence="2 3" key="1">
    <citation type="submission" date="2017-09" db="EMBL/GenBank/DDBJ databases">
        <title>Depth-based differentiation of microbial function through sediment-hosted aquifers and enrichment of novel symbionts in the deep terrestrial subsurface.</title>
        <authorList>
            <person name="Probst A.J."/>
            <person name="Ladd B."/>
            <person name="Jarett J.K."/>
            <person name="Geller-Mcgrath D.E."/>
            <person name="Sieber C.M."/>
            <person name="Emerson J.B."/>
            <person name="Anantharaman K."/>
            <person name="Thomas B.C."/>
            <person name="Malmstrom R."/>
            <person name="Stieglmeier M."/>
            <person name="Klingl A."/>
            <person name="Woyke T."/>
            <person name="Ryan C.M."/>
            <person name="Banfield J.F."/>
        </authorList>
    </citation>
    <scope>NUCLEOTIDE SEQUENCE [LARGE SCALE GENOMIC DNA]</scope>
    <source>
        <strain evidence="2">CG11_big_fil_rev_8_21_14_0_20_42_13</strain>
    </source>
</reference>
<feature type="domain" description="Thioredoxin" evidence="1">
    <location>
        <begin position="65"/>
        <end position="198"/>
    </location>
</feature>
<dbReference type="InterPro" id="IPR050553">
    <property type="entry name" value="Thioredoxin_ResA/DsbE_sf"/>
</dbReference>
<dbReference type="EMBL" id="PCWA01000015">
    <property type="protein sequence ID" value="PIQ89845.1"/>
    <property type="molecule type" value="Genomic_DNA"/>
</dbReference>
<proteinExistence type="predicted"/>
<dbReference type="CDD" id="cd02966">
    <property type="entry name" value="TlpA_like_family"/>
    <property type="match status" value="1"/>
</dbReference>
<dbReference type="PANTHER" id="PTHR42852">
    <property type="entry name" value="THIOL:DISULFIDE INTERCHANGE PROTEIN DSBE"/>
    <property type="match status" value="1"/>
</dbReference>
<dbReference type="Proteomes" id="UP000229641">
    <property type="component" value="Unassembled WGS sequence"/>
</dbReference>
<evidence type="ECO:0000259" key="1">
    <source>
        <dbReference type="PROSITE" id="PS51352"/>
    </source>
</evidence>
<dbReference type="Pfam" id="PF00578">
    <property type="entry name" value="AhpC-TSA"/>
    <property type="match status" value="1"/>
</dbReference>
<dbReference type="InterPro" id="IPR013766">
    <property type="entry name" value="Thioredoxin_domain"/>
</dbReference>
<sequence length="198" mass="22811">MDGEGKEILRFYINSGRRVFFYKNGGIMKKIFLSLLLVSLVFMNCLCSFADVIKPKNTEDACECPPSLGKAPDFQLKDLDGKEVKLSDFRGKGVILFFWASWCVRCKDHLPEINQIYGMLKDKNIELLAIDVGETAKKVKRFMKKNPIDFPVLLDVSQSVSQSYVVVGVPTFIVMDKDGYLKFQNHFWPYDYEKYLCE</sequence>
<comment type="caution">
    <text evidence="2">The sequence shown here is derived from an EMBL/GenBank/DDBJ whole genome shotgun (WGS) entry which is preliminary data.</text>
</comment>
<organism evidence="2 3">
    <name type="scientific">Candidatus Ghiorseimicrobium undicola</name>
    <dbReference type="NCBI Taxonomy" id="1974746"/>
    <lineage>
        <taxon>Bacteria</taxon>
        <taxon>Pseudomonadati</taxon>
        <taxon>Candidatus Omnitrophota</taxon>
        <taxon>Candidatus Ghiorseimicrobium</taxon>
    </lineage>
</organism>
<dbReference type="PANTHER" id="PTHR42852:SF13">
    <property type="entry name" value="PROTEIN DIPZ"/>
    <property type="match status" value="1"/>
</dbReference>
<gene>
    <name evidence="2" type="ORF">COV72_01150</name>
</gene>